<dbReference type="RefSeq" id="WP_005088195.1">
    <property type="nucleotide sequence ID" value="NZ_CSUW01000025.1"/>
</dbReference>
<feature type="region of interest" description="Disordered" evidence="1">
    <location>
        <begin position="168"/>
        <end position="193"/>
    </location>
</feature>
<evidence type="ECO:0000256" key="1">
    <source>
        <dbReference type="SAM" id="MobiDB-lite"/>
    </source>
</evidence>
<comment type="caution">
    <text evidence="2">The sequence shown here is derived from an EMBL/GenBank/DDBJ whole genome shotgun (WGS) entry which is preliminary data.</text>
</comment>
<gene>
    <name evidence="2" type="ORF">ERS075527_05501</name>
</gene>
<proteinExistence type="predicted"/>
<evidence type="ECO:0000313" key="3">
    <source>
        <dbReference type="Proteomes" id="UP000038487"/>
    </source>
</evidence>
<name>A0AB33TD37_9MYCO</name>
<dbReference type="InterPro" id="IPR036388">
    <property type="entry name" value="WH-like_DNA-bd_sf"/>
</dbReference>
<dbReference type="AlphaFoldDB" id="A0AB33TD37"/>
<dbReference type="InterPro" id="IPR016032">
    <property type="entry name" value="Sig_transdc_resp-reg_C-effctor"/>
</dbReference>
<protein>
    <submittedName>
        <fullName evidence="2">RNA polymerase sigma factor</fullName>
    </submittedName>
</protein>
<evidence type="ECO:0000313" key="2">
    <source>
        <dbReference type="EMBL" id="CPT71625.1"/>
    </source>
</evidence>
<dbReference type="EMBL" id="CSUW01000025">
    <property type="protein sequence ID" value="CPT71625.1"/>
    <property type="molecule type" value="Genomic_DNA"/>
</dbReference>
<reference evidence="2 3" key="1">
    <citation type="submission" date="2015-03" db="EMBL/GenBank/DDBJ databases">
        <authorList>
            <consortium name="Pathogen Informatics"/>
            <person name="Murphy D."/>
        </authorList>
    </citation>
    <scope>NUCLEOTIDE SEQUENCE [LARGE SCALE GENOMIC DNA]</scope>
    <source>
        <strain evidence="2 3">PAP036</strain>
    </source>
</reference>
<organism evidence="2 3">
    <name type="scientific">Mycobacteroides abscessus</name>
    <dbReference type="NCBI Taxonomy" id="36809"/>
    <lineage>
        <taxon>Bacteria</taxon>
        <taxon>Bacillati</taxon>
        <taxon>Actinomycetota</taxon>
        <taxon>Actinomycetes</taxon>
        <taxon>Mycobacteriales</taxon>
        <taxon>Mycobacteriaceae</taxon>
        <taxon>Mycobacteroides</taxon>
    </lineage>
</organism>
<dbReference type="SUPFAM" id="SSF46894">
    <property type="entry name" value="C-terminal effector domain of the bipartite response regulators"/>
    <property type="match status" value="1"/>
</dbReference>
<dbReference type="GO" id="GO:0006355">
    <property type="term" value="P:regulation of DNA-templated transcription"/>
    <property type="evidence" value="ECO:0007669"/>
    <property type="project" value="InterPro"/>
</dbReference>
<dbReference type="Proteomes" id="UP000038487">
    <property type="component" value="Unassembled WGS sequence"/>
</dbReference>
<dbReference type="Gene3D" id="1.10.10.10">
    <property type="entry name" value="Winged helix-like DNA-binding domain superfamily/Winged helix DNA-binding domain"/>
    <property type="match status" value="1"/>
</dbReference>
<dbReference type="GO" id="GO:0003677">
    <property type="term" value="F:DNA binding"/>
    <property type="evidence" value="ECO:0007669"/>
    <property type="project" value="InterPro"/>
</dbReference>
<sequence>MKSRRRPVIGAQAQDRLVDRLYSADLAEVFPSVLETIEPFELRVIVQVARGVPYNEIAAQCGLPTETVRHVYGKAMSRMRHPSRAQVLVEFLDIDLDRYIEADAVLSIKFETVNCPTHGQTTVVQDSRRCLECPCEIPYQRFKTTPGRRRRYCSPACRQSAYRRRKNTAEAASLTKHHPDIAAETNPVKEPTS</sequence>
<accession>A0AB33TD37</accession>